<sequence>MTTDTDITLSVIYANKPRSPVFGVTIDPKADLTALKQRILAESTYSASIKPGQINLWKPHSTVRILDDDASRELLKRSCNNLSAIADRVPWGMDISLFATRKGKAGNAINLIIEFIPIYDHNPTTKEEQEEAQDTLGALNQSFANLIDYALERVAPSKAAKSTNFLEGQGGAYPLYDGRYNPTQGNSTVAPPVHLYNPAFARFLDYAANSDLKVPDKVMIATAALMRHASAIYTDEDSRRAATRQHLQDALAIGLQTIVSEDGTKPDGVITATLSALEGSVPGVVTLLVEEEKRELGEGGCDASTQASFSMLRYWAQNTSTVVQVRTLCCCPTFLIAFAGPWLAILGAVVTDKCIVQRLTDFIWLGNATVLTDEAQCHRVAHILHSLSLSLWHLKKYYVALQPSDKPQLSRFFPCHTSFPSEDGATVQFEYMEALERESACVTFKCRTKEDSPRIIVVKFAHAYGSATHELLAREGLAPQLLYCGPVDPSPDAPSYQDLKMIVMEYIDGTTVAAMQGGFPDDFEEQLTRIVSLVHHNGYVYGDLRQPNVMVAGDEVKLIDFDWAGKEGEATYPINLAKNMWPKGAQAMGLITREHDEAMLKSMVDYCNARRI</sequence>
<dbReference type="Gene3D" id="1.10.510.10">
    <property type="entry name" value="Transferase(Phosphotransferase) domain 1"/>
    <property type="match status" value="1"/>
</dbReference>
<evidence type="ECO:0000313" key="2">
    <source>
        <dbReference type="Proteomes" id="UP001362999"/>
    </source>
</evidence>
<dbReference type="EMBL" id="JAWWNJ010000081">
    <property type="protein sequence ID" value="KAK7001847.1"/>
    <property type="molecule type" value="Genomic_DNA"/>
</dbReference>
<gene>
    <name evidence="1" type="ORF">R3P38DRAFT_3045071</name>
</gene>
<dbReference type="Proteomes" id="UP001362999">
    <property type="component" value="Unassembled WGS sequence"/>
</dbReference>
<evidence type="ECO:0008006" key="3">
    <source>
        <dbReference type="Google" id="ProtNLM"/>
    </source>
</evidence>
<dbReference type="InterPro" id="IPR009330">
    <property type="entry name" value="LipoPS_heptP_kinase"/>
</dbReference>
<name>A0AAW0A860_9AGAR</name>
<dbReference type="AlphaFoldDB" id="A0AAW0A860"/>
<reference evidence="1 2" key="1">
    <citation type="journal article" date="2024" name="J Genomics">
        <title>Draft genome sequencing and assembly of Favolaschia claudopus CIRM-BRFM 2984 isolated from oak limbs.</title>
        <authorList>
            <person name="Navarro D."/>
            <person name="Drula E."/>
            <person name="Chaduli D."/>
            <person name="Cazenave R."/>
            <person name="Ahrendt S."/>
            <person name="Wang J."/>
            <person name="Lipzen A."/>
            <person name="Daum C."/>
            <person name="Barry K."/>
            <person name="Grigoriev I.V."/>
            <person name="Favel A."/>
            <person name="Rosso M.N."/>
            <person name="Martin F."/>
        </authorList>
    </citation>
    <scope>NUCLEOTIDE SEQUENCE [LARGE SCALE GENOMIC DNA]</scope>
    <source>
        <strain evidence="1 2">CIRM-BRFM 2984</strain>
    </source>
</reference>
<keyword evidence="2" id="KW-1185">Reference proteome</keyword>
<dbReference type="Pfam" id="PF06176">
    <property type="entry name" value="WaaY"/>
    <property type="match status" value="1"/>
</dbReference>
<comment type="caution">
    <text evidence="1">The sequence shown here is derived from an EMBL/GenBank/DDBJ whole genome shotgun (WGS) entry which is preliminary data.</text>
</comment>
<dbReference type="SUPFAM" id="SSF56112">
    <property type="entry name" value="Protein kinase-like (PK-like)"/>
    <property type="match status" value="1"/>
</dbReference>
<accession>A0AAW0A860</accession>
<dbReference type="InterPro" id="IPR011009">
    <property type="entry name" value="Kinase-like_dom_sf"/>
</dbReference>
<proteinExistence type="predicted"/>
<evidence type="ECO:0000313" key="1">
    <source>
        <dbReference type="EMBL" id="KAK7001847.1"/>
    </source>
</evidence>
<organism evidence="1 2">
    <name type="scientific">Favolaschia claudopus</name>
    <dbReference type="NCBI Taxonomy" id="2862362"/>
    <lineage>
        <taxon>Eukaryota</taxon>
        <taxon>Fungi</taxon>
        <taxon>Dikarya</taxon>
        <taxon>Basidiomycota</taxon>
        <taxon>Agaricomycotina</taxon>
        <taxon>Agaricomycetes</taxon>
        <taxon>Agaricomycetidae</taxon>
        <taxon>Agaricales</taxon>
        <taxon>Marasmiineae</taxon>
        <taxon>Mycenaceae</taxon>
        <taxon>Favolaschia</taxon>
    </lineage>
</organism>
<protein>
    <recommendedName>
        <fullName evidence="3">Protein kinase domain-containing protein</fullName>
    </recommendedName>
</protein>